<dbReference type="Pfam" id="PF06904">
    <property type="entry name" value="Extensin-like_C"/>
    <property type="match status" value="1"/>
</dbReference>
<proteinExistence type="predicted"/>
<dbReference type="AlphaFoldDB" id="A0A2P7S721"/>
<evidence type="ECO:0000256" key="1">
    <source>
        <dbReference type="SAM" id="MobiDB-lite"/>
    </source>
</evidence>
<reference evidence="4 5" key="1">
    <citation type="submission" date="2018-03" db="EMBL/GenBank/DDBJ databases">
        <title>The draft genome of Mesorhizobium soli JCM 19897.</title>
        <authorList>
            <person name="Li L."/>
            <person name="Liu L."/>
            <person name="Liang L."/>
            <person name="Wang T."/>
            <person name="Zhang X."/>
        </authorList>
    </citation>
    <scope>NUCLEOTIDE SEQUENCE [LARGE SCALE GENOMIC DNA]</scope>
    <source>
        <strain evidence="4 5">JCM 19897</strain>
    </source>
</reference>
<dbReference type="EMBL" id="PXYL01000011">
    <property type="protein sequence ID" value="PSJ58240.1"/>
    <property type="molecule type" value="Genomic_DNA"/>
</dbReference>
<evidence type="ECO:0000259" key="3">
    <source>
        <dbReference type="Pfam" id="PF06904"/>
    </source>
</evidence>
<protein>
    <submittedName>
        <fullName evidence="4">Extensin family protein</fullName>
    </submittedName>
</protein>
<evidence type="ECO:0000256" key="2">
    <source>
        <dbReference type="SAM" id="SignalP"/>
    </source>
</evidence>
<keyword evidence="2" id="KW-0732">Signal</keyword>
<feature type="signal peptide" evidence="2">
    <location>
        <begin position="1"/>
        <end position="28"/>
    </location>
</feature>
<organism evidence="4 5">
    <name type="scientific">Pseudaminobacter soli</name>
    <name type="common">ex Li et al. 2025</name>
    <dbReference type="NCBI Taxonomy" id="1295366"/>
    <lineage>
        <taxon>Bacteria</taxon>
        <taxon>Pseudomonadati</taxon>
        <taxon>Pseudomonadota</taxon>
        <taxon>Alphaproteobacteria</taxon>
        <taxon>Hyphomicrobiales</taxon>
        <taxon>Phyllobacteriaceae</taxon>
        <taxon>Pseudaminobacter</taxon>
    </lineage>
</organism>
<accession>A0A2P7S721</accession>
<feature type="region of interest" description="Disordered" evidence="1">
    <location>
        <begin position="44"/>
        <end position="125"/>
    </location>
</feature>
<dbReference type="OrthoDB" id="9809788at2"/>
<name>A0A2P7S721_9HYPH</name>
<gene>
    <name evidence="4" type="ORF">C7I85_20490</name>
</gene>
<dbReference type="Proteomes" id="UP000240653">
    <property type="component" value="Unassembled WGS sequence"/>
</dbReference>
<dbReference type="RefSeq" id="WP_106725872.1">
    <property type="nucleotide sequence ID" value="NZ_PXYL01000011.1"/>
</dbReference>
<keyword evidence="5" id="KW-1185">Reference proteome</keyword>
<comment type="caution">
    <text evidence="4">The sequence shown here is derived from an EMBL/GenBank/DDBJ whole genome shotgun (WGS) entry which is preliminary data.</text>
</comment>
<evidence type="ECO:0000313" key="4">
    <source>
        <dbReference type="EMBL" id="PSJ58240.1"/>
    </source>
</evidence>
<dbReference type="InterPro" id="IPR009683">
    <property type="entry name" value="Extensin-like_C"/>
</dbReference>
<feature type="chain" id="PRO_5015173753" evidence="2">
    <location>
        <begin position="29"/>
        <end position="305"/>
    </location>
</feature>
<feature type="domain" description="Extensin-like C-terminal" evidence="3">
    <location>
        <begin position="132"/>
        <end position="304"/>
    </location>
</feature>
<sequence length="305" mass="32017">MKKFSHGIFATLLPALAMALLCVNSAKAQSMALPQKVPVPKVFSPPAGNIPPARLGGTPVPEPRPDAEGGKTGEAATPNGEDPATPDRAPLPEKAPARAPPTGKSQDTDKVEPPDPRSNAPRSAIMPADEAACRARLNALGVRFEERPPESSTSGCALPYPISVKTLGKGIELEPDALMNCSLAEAAARFAENIIAPAARNTYGEELKSVSQVSAYACRPRNGAAKLSEHAFGNALDIGHFSLSKGTEIDVETAPDEKAAKFLADIRKAACGPFKTVLGPGSDADHARHLHFDLEPRRHGGTFCE</sequence>
<evidence type="ECO:0000313" key="5">
    <source>
        <dbReference type="Proteomes" id="UP000240653"/>
    </source>
</evidence>
<feature type="compositionally biased region" description="Basic and acidic residues" evidence="1">
    <location>
        <begin position="106"/>
        <end position="115"/>
    </location>
</feature>